<dbReference type="Pfam" id="PF00702">
    <property type="entry name" value="Hydrolase"/>
    <property type="match status" value="1"/>
</dbReference>
<dbReference type="SUPFAM" id="SSF56784">
    <property type="entry name" value="HAD-like"/>
    <property type="match status" value="1"/>
</dbReference>
<name>A0A6L9EHD8_9FLAO</name>
<gene>
    <name evidence="1" type="ORF">GTQ38_19395</name>
</gene>
<evidence type="ECO:0000313" key="1">
    <source>
        <dbReference type="EMBL" id="NAS14184.1"/>
    </source>
</evidence>
<evidence type="ECO:0000313" key="2">
    <source>
        <dbReference type="Proteomes" id="UP000475249"/>
    </source>
</evidence>
<accession>A0A6L9EHD8</accession>
<dbReference type="SFLD" id="SFLDG01135">
    <property type="entry name" value="C1.5.6:_HAD__Beta-PGM__Phospha"/>
    <property type="match status" value="1"/>
</dbReference>
<dbReference type="PANTHER" id="PTHR47478:SF1">
    <property type="entry name" value="PYRIMIDINE 5'-NUCLEOTIDASE YJJG"/>
    <property type="match status" value="1"/>
</dbReference>
<dbReference type="Gene3D" id="1.10.150.240">
    <property type="entry name" value="Putative phosphatase, domain 2"/>
    <property type="match status" value="1"/>
</dbReference>
<dbReference type="RefSeq" id="WP_161437234.1">
    <property type="nucleotide sequence ID" value="NZ_WXYO01000009.1"/>
</dbReference>
<sequence>MFKGVVTDIFFDLDHTLWDFDKNSALTFEQILQAQNIVVNLPDFLEVYVRLNQEYWKLYREERITKSELRYGRLKRSFDALGYPISDNTIDLLAQEYIAHLSSYNNLFPNTIEILEYLKPNYRLHIVTNGFQEIQEKKLRNADILDYFDQVVNSEMAGVKKPNPKIFNLALEKAGVSALNSLMIGDNLEADILGAQAVGFHTLHFNPQDEPLHEYCEIIQDLSEIKNYL</sequence>
<proteinExistence type="predicted"/>
<dbReference type="InterPro" id="IPR052550">
    <property type="entry name" value="Pyrimidine_5'-ntase_YjjG"/>
</dbReference>
<dbReference type="SFLD" id="SFLDS00003">
    <property type="entry name" value="Haloacid_Dehalogenase"/>
    <property type="match status" value="1"/>
</dbReference>
<dbReference type="InterPro" id="IPR023214">
    <property type="entry name" value="HAD_sf"/>
</dbReference>
<dbReference type="InterPro" id="IPR006439">
    <property type="entry name" value="HAD-SF_hydro_IA"/>
</dbReference>
<dbReference type="SFLD" id="SFLDG01129">
    <property type="entry name" value="C1.5:_HAD__Beta-PGM__Phosphata"/>
    <property type="match status" value="1"/>
</dbReference>
<dbReference type="InterPro" id="IPR011951">
    <property type="entry name" value="HAD-SF_hydro_IA_YjjG/PynA"/>
</dbReference>
<dbReference type="CDD" id="cd04305">
    <property type="entry name" value="HAD_Neu5Ac-Pase_like"/>
    <property type="match status" value="1"/>
</dbReference>
<dbReference type="PANTHER" id="PTHR47478">
    <property type="match status" value="1"/>
</dbReference>
<dbReference type="InterPro" id="IPR036412">
    <property type="entry name" value="HAD-like_sf"/>
</dbReference>
<dbReference type="AlphaFoldDB" id="A0A6L9EHD8"/>
<dbReference type="NCBIfam" id="TIGR01549">
    <property type="entry name" value="HAD-SF-IA-v1"/>
    <property type="match status" value="1"/>
</dbReference>
<dbReference type="NCBIfam" id="TIGR02254">
    <property type="entry name" value="YjjG_YfnB"/>
    <property type="match status" value="1"/>
</dbReference>
<comment type="caution">
    <text evidence="1">The sequence shown here is derived from an EMBL/GenBank/DDBJ whole genome shotgun (WGS) entry which is preliminary data.</text>
</comment>
<organism evidence="1 2">
    <name type="scientific">Poritiphilus flavus</name>
    <dbReference type="NCBI Taxonomy" id="2697053"/>
    <lineage>
        <taxon>Bacteria</taxon>
        <taxon>Pseudomonadati</taxon>
        <taxon>Bacteroidota</taxon>
        <taxon>Flavobacteriia</taxon>
        <taxon>Flavobacteriales</taxon>
        <taxon>Flavobacteriaceae</taxon>
        <taxon>Poritiphilus</taxon>
    </lineage>
</organism>
<dbReference type="InterPro" id="IPR023198">
    <property type="entry name" value="PGP-like_dom2"/>
</dbReference>
<dbReference type="GO" id="GO:0008253">
    <property type="term" value="F:5'-nucleotidase activity"/>
    <property type="evidence" value="ECO:0007669"/>
    <property type="project" value="InterPro"/>
</dbReference>
<dbReference type="NCBIfam" id="TIGR01509">
    <property type="entry name" value="HAD-SF-IA-v3"/>
    <property type="match status" value="1"/>
</dbReference>
<reference evidence="1 2" key="1">
    <citation type="submission" date="2020-01" db="EMBL/GenBank/DDBJ databases">
        <title>Bacteria diversity of Porities sp.</title>
        <authorList>
            <person name="Wang G."/>
        </authorList>
    </citation>
    <scope>NUCLEOTIDE SEQUENCE [LARGE SCALE GENOMIC DNA]</scope>
    <source>
        <strain evidence="1 2">R33</strain>
    </source>
</reference>
<dbReference type="EMBL" id="WXYO01000009">
    <property type="protein sequence ID" value="NAS14184.1"/>
    <property type="molecule type" value="Genomic_DNA"/>
</dbReference>
<dbReference type="Gene3D" id="3.40.50.1000">
    <property type="entry name" value="HAD superfamily/HAD-like"/>
    <property type="match status" value="1"/>
</dbReference>
<keyword evidence="2" id="KW-1185">Reference proteome</keyword>
<dbReference type="Proteomes" id="UP000475249">
    <property type="component" value="Unassembled WGS sequence"/>
</dbReference>
<protein>
    <submittedName>
        <fullName evidence="1">Noncanonical pyrimidine nucleotidase, YjjG family</fullName>
    </submittedName>
</protein>